<organism evidence="2 3">
    <name type="scientific">Ruegeria atlantica</name>
    <dbReference type="NCBI Taxonomy" id="81569"/>
    <lineage>
        <taxon>Bacteria</taxon>
        <taxon>Pseudomonadati</taxon>
        <taxon>Pseudomonadota</taxon>
        <taxon>Alphaproteobacteria</taxon>
        <taxon>Rhodobacterales</taxon>
        <taxon>Roseobacteraceae</taxon>
        <taxon>Ruegeria</taxon>
    </lineage>
</organism>
<evidence type="ECO:0000313" key="2">
    <source>
        <dbReference type="EMBL" id="NOE18422.1"/>
    </source>
</evidence>
<dbReference type="RefSeq" id="WP_170451072.1">
    <property type="nucleotide sequence ID" value="NZ_WVRA01000003.1"/>
</dbReference>
<reference evidence="2" key="1">
    <citation type="submission" date="2019-12" db="EMBL/GenBank/DDBJ databases">
        <title>Ruegeria JWLKs population differentiation of coral mucus and skeleton niches.</title>
        <authorList>
            <person name="Luo D."/>
        </authorList>
    </citation>
    <scope>NUCLEOTIDE SEQUENCE</scope>
    <source>
        <strain evidence="2">HKCCD6181</strain>
    </source>
</reference>
<keyword evidence="1" id="KW-0175">Coiled coil</keyword>
<gene>
    <name evidence="2" type="ORF">GS634_09870</name>
</gene>
<feature type="coiled-coil region" evidence="1">
    <location>
        <begin position="8"/>
        <end position="71"/>
    </location>
</feature>
<proteinExistence type="predicted"/>
<dbReference type="Gene3D" id="1.20.120.20">
    <property type="entry name" value="Apolipoprotein"/>
    <property type="match status" value="1"/>
</dbReference>
<dbReference type="EMBL" id="WVRA01000003">
    <property type="protein sequence ID" value="NOE18422.1"/>
    <property type="molecule type" value="Genomic_DNA"/>
</dbReference>
<name>A0AA90YT64_9RHOB</name>
<evidence type="ECO:0000313" key="3">
    <source>
        <dbReference type="Proteomes" id="UP000597886"/>
    </source>
</evidence>
<sequence>MTTFSEFVQKAKDDYTRVEDELKSFEQKVKDAGDATDKWTQEQVTKLQSDLQEAKDKVTDLADRIQKEGEDAVTDAHDQAKNHWEALHAAVAAYRDHLDKSVA</sequence>
<evidence type="ECO:0000256" key="1">
    <source>
        <dbReference type="SAM" id="Coils"/>
    </source>
</evidence>
<accession>A0AA90YT64</accession>
<dbReference type="SUPFAM" id="SSF47162">
    <property type="entry name" value="Apolipoprotein"/>
    <property type="match status" value="1"/>
</dbReference>
<dbReference type="AlphaFoldDB" id="A0AA90YT64"/>
<comment type="caution">
    <text evidence="2">The sequence shown here is derived from an EMBL/GenBank/DDBJ whole genome shotgun (WGS) entry which is preliminary data.</text>
</comment>
<protein>
    <submittedName>
        <fullName evidence="2">Uncharacterized protein</fullName>
    </submittedName>
</protein>
<dbReference type="Proteomes" id="UP000597886">
    <property type="component" value="Unassembled WGS sequence"/>
</dbReference>